<protein>
    <submittedName>
        <fullName evidence="2">Uncharacterized protein</fullName>
    </submittedName>
</protein>
<evidence type="ECO:0000313" key="2">
    <source>
        <dbReference type="EMBL" id="CBJ27419.1"/>
    </source>
</evidence>
<evidence type="ECO:0000313" key="3">
    <source>
        <dbReference type="Proteomes" id="UP000002630"/>
    </source>
</evidence>
<feature type="chain" id="PRO_5003096195" evidence="1">
    <location>
        <begin position="23"/>
        <end position="405"/>
    </location>
</feature>
<dbReference type="AlphaFoldDB" id="D7G610"/>
<gene>
    <name evidence="2" type="ORF">Esi_0071_0011</name>
</gene>
<proteinExistence type="predicted"/>
<feature type="signal peptide" evidence="1">
    <location>
        <begin position="1"/>
        <end position="22"/>
    </location>
</feature>
<sequence>MMGTVGHGFALSVALLANWSMGAIPRYQARLDGTETGKRARERELGDDEDAIAFNKHDCTYAIPNAKVARKQRHDSTIEGNVVKVTHLQFGRTGNRFMAVYRNLALGYCCKAKQVWLPPKDDVLAPGIFNEGTPGPRWFDFSSAPDVDGVDLGRCPIDIIWENRGAMQMAGLDNPERNKYLPHIRDCMAKAPRLLGCEAAYYFPQDIAVCPRKKKPFLALGDRNPPGGAGNLVLHVRSGDIFFDRVVPYKGQPPLQFYLLLMQDQPWDRIDVVTNGQNWDNVNPVVPALMAMRATGALPDNVYFHTERSMGEDLQSMLCADSLGLAKSSLVNFLSYHSTANRVYYPWRCNHDLRELARLRPKTKVYGLQLDRSGSYSVYRHWENTPEQRAEMLGYNVTTTFQRCI</sequence>
<dbReference type="InParanoid" id="D7G610"/>
<dbReference type="Proteomes" id="UP000002630">
    <property type="component" value="Unassembled WGS sequence"/>
</dbReference>
<accession>D7G610</accession>
<evidence type="ECO:0000256" key="1">
    <source>
        <dbReference type="SAM" id="SignalP"/>
    </source>
</evidence>
<reference evidence="2 3" key="1">
    <citation type="journal article" date="2010" name="Nature">
        <title>The Ectocarpus genome and the independent evolution of multicellularity in brown algae.</title>
        <authorList>
            <person name="Cock J.M."/>
            <person name="Sterck L."/>
            <person name="Rouze P."/>
            <person name="Scornet D."/>
            <person name="Allen A.E."/>
            <person name="Amoutzias G."/>
            <person name="Anthouard V."/>
            <person name="Artiguenave F."/>
            <person name="Aury J.M."/>
            <person name="Badger J.H."/>
            <person name="Beszteri B."/>
            <person name="Billiau K."/>
            <person name="Bonnet E."/>
            <person name="Bothwell J.H."/>
            <person name="Bowler C."/>
            <person name="Boyen C."/>
            <person name="Brownlee C."/>
            <person name="Carrano C.J."/>
            <person name="Charrier B."/>
            <person name="Cho G.Y."/>
            <person name="Coelho S.M."/>
            <person name="Collen J."/>
            <person name="Corre E."/>
            <person name="Da Silva C."/>
            <person name="Delage L."/>
            <person name="Delaroque N."/>
            <person name="Dittami S.M."/>
            <person name="Doulbeau S."/>
            <person name="Elias M."/>
            <person name="Farnham G."/>
            <person name="Gachon C.M."/>
            <person name="Gschloessl B."/>
            <person name="Heesch S."/>
            <person name="Jabbari K."/>
            <person name="Jubin C."/>
            <person name="Kawai H."/>
            <person name="Kimura K."/>
            <person name="Kloareg B."/>
            <person name="Kupper F.C."/>
            <person name="Lang D."/>
            <person name="Le Bail A."/>
            <person name="Leblanc C."/>
            <person name="Lerouge P."/>
            <person name="Lohr M."/>
            <person name="Lopez P.J."/>
            <person name="Martens C."/>
            <person name="Maumus F."/>
            <person name="Michel G."/>
            <person name="Miranda-Saavedra D."/>
            <person name="Morales J."/>
            <person name="Moreau H."/>
            <person name="Motomura T."/>
            <person name="Nagasato C."/>
            <person name="Napoli C.A."/>
            <person name="Nelson D.R."/>
            <person name="Nyvall-Collen P."/>
            <person name="Peters A.F."/>
            <person name="Pommier C."/>
            <person name="Potin P."/>
            <person name="Poulain J."/>
            <person name="Quesneville H."/>
            <person name="Read B."/>
            <person name="Rensing S.A."/>
            <person name="Ritter A."/>
            <person name="Rousvoal S."/>
            <person name="Samanta M."/>
            <person name="Samson G."/>
            <person name="Schroeder D.C."/>
            <person name="Segurens B."/>
            <person name="Strittmatter M."/>
            <person name="Tonon T."/>
            <person name="Tregear J.W."/>
            <person name="Valentin K."/>
            <person name="von Dassow P."/>
            <person name="Yamagishi T."/>
            <person name="Van de Peer Y."/>
            <person name="Wincker P."/>
        </authorList>
    </citation>
    <scope>NUCLEOTIDE SEQUENCE [LARGE SCALE GENOMIC DNA]</scope>
    <source>
        <strain evidence="3">Ec32 / CCAP1310/4</strain>
    </source>
</reference>
<name>D7G610_ECTSI</name>
<keyword evidence="1" id="KW-0732">Signal</keyword>
<dbReference type="OrthoDB" id="10272635at2759"/>
<keyword evidence="3" id="KW-1185">Reference proteome</keyword>
<organism evidence="2 3">
    <name type="scientific">Ectocarpus siliculosus</name>
    <name type="common">Brown alga</name>
    <name type="synonym">Conferva siliculosa</name>
    <dbReference type="NCBI Taxonomy" id="2880"/>
    <lineage>
        <taxon>Eukaryota</taxon>
        <taxon>Sar</taxon>
        <taxon>Stramenopiles</taxon>
        <taxon>Ochrophyta</taxon>
        <taxon>PX clade</taxon>
        <taxon>Phaeophyceae</taxon>
        <taxon>Ectocarpales</taxon>
        <taxon>Ectocarpaceae</taxon>
        <taxon>Ectocarpus</taxon>
    </lineage>
</organism>
<dbReference type="EMBL" id="FN649760">
    <property type="protein sequence ID" value="CBJ27419.1"/>
    <property type="molecule type" value="Genomic_DNA"/>
</dbReference>